<dbReference type="GO" id="GO:0005737">
    <property type="term" value="C:cytoplasm"/>
    <property type="evidence" value="ECO:0007669"/>
    <property type="project" value="TreeGrafter"/>
</dbReference>
<feature type="domain" description="PSP1 C-terminal" evidence="2">
    <location>
        <begin position="60"/>
        <end position="145"/>
    </location>
</feature>
<feature type="region of interest" description="Disordered" evidence="1">
    <location>
        <begin position="273"/>
        <end position="353"/>
    </location>
</feature>
<organism evidence="3 4">
    <name type="scientific">Dissulfuribacter thermophilus</name>
    <dbReference type="NCBI Taxonomy" id="1156395"/>
    <lineage>
        <taxon>Bacteria</taxon>
        <taxon>Pseudomonadati</taxon>
        <taxon>Thermodesulfobacteriota</taxon>
        <taxon>Dissulfuribacteria</taxon>
        <taxon>Dissulfuribacterales</taxon>
        <taxon>Dissulfuribacteraceae</taxon>
        <taxon>Dissulfuribacter</taxon>
    </lineage>
</organism>
<keyword evidence="4" id="KW-1185">Reference proteome</keyword>
<feature type="compositionally biased region" description="Basic and acidic residues" evidence="1">
    <location>
        <begin position="290"/>
        <end position="307"/>
    </location>
</feature>
<gene>
    <name evidence="3" type="ORF">DBT_0923</name>
</gene>
<dbReference type="STRING" id="1156395.DBT_0923"/>
<dbReference type="PROSITE" id="PS51411">
    <property type="entry name" value="PSP1_C"/>
    <property type="match status" value="1"/>
</dbReference>
<evidence type="ECO:0000313" key="3">
    <source>
        <dbReference type="EMBL" id="OCC15572.1"/>
    </source>
</evidence>
<comment type="caution">
    <text evidence="3">The sequence shown here is derived from an EMBL/GenBank/DDBJ whole genome shotgun (WGS) entry which is preliminary data.</text>
</comment>
<dbReference type="PANTHER" id="PTHR43830">
    <property type="entry name" value="PROTEIN PSP1"/>
    <property type="match status" value="1"/>
</dbReference>
<dbReference type="PANTHER" id="PTHR43830:SF3">
    <property type="entry name" value="PROTEIN PSP1"/>
    <property type="match status" value="1"/>
</dbReference>
<dbReference type="EMBL" id="MAGO01000004">
    <property type="protein sequence ID" value="OCC15572.1"/>
    <property type="molecule type" value="Genomic_DNA"/>
</dbReference>
<dbReference type="InterPro" id="IPR007557">
    <property type="entry name" value="PSP1_C"/>
</dbReference>
<proteinExistence type="predicted"/>
<sequence length="353" mass="39942">MAKIVRVSIRPYRPPEHFLVKDLDLDEGEWVVVPQEHGLEVGQVIERPIEVDLPPQNFPPPIERLASTEEIESYFDNLEREKQAWKFCDERARHYGLAMKLVRVERQFDGKKITFYYFAENRVDFRELVKDLVRGLKTRVEMRQIGVRHEAKMVGGIGCCGREVCCATFIKEFAPVSIKMAKAQNLPLNPNKISGICGRLLCCLTFEYETYKDLQAELPSLGKSIELKTGEAKVIRQNVLKGTVTVLLPDGEEAELPVGEDGEVETELVLVASHEDLPPEEEEQTPMTPMKEEQEVKDSRGSKRDSGSKNAGHGQAKRGSRKHRARSSSKKDKGGSKKRSKKKKQGKRGNKEG</sequence>
<name>A0A1B9F6N4_9BACT</name>
<reference evidence="3 4" key="1">
    <citation type="submission" date="2016-06" db="EMBL/GenBank/DDBJ databases">
        <title>Respiratory ammonification of nitrate coupled to the oxidation of elemental sulfur in deep-sea autotrophic thermophilic bacteria.</title>
        <authorList>
            <person name="Slobodkina G.B."/>
            <person name="Mardanov A.V."/>
            <person name="Ravin N.V."/>
            <person name="Frolova A.A."/>
            <person name="Viryasiv M.B."/>
            <person name="Chernyh N.A."/>
            <person name="Bonch-Osmolovskaya E.A."/>
            <person name="Slobodkin A.I."/>
        </authorList>
    </citation>
    <scope>NUCLEOTIDE SEQUENCE [LARGE SCALE GENOMIC DNA]</scope>
    <source>
        <strain evidence="3 4">S69</strain>
    </source>
</reference>
<dbReference type="NCBIfam" id="NF041131">
    <property type="entry name" value="RicT_YaaT_fam"/>
    <property type="match status" value="1"/>
</dbReference>
<dbReference type="OrthoDB" id="9779344at2"/>
<dbReference type="AlphaFoldDB" id="A0A1B9F6N4"/>
<feature type="compositionally biased region" description="Basic residues" evidence="1">
    <location>
        <begin position="336"/>
        <end position="353"/>
    </location>
</feature>
<protein>
    <submittedName>
        <fullName evidence="3">Signal peptidase-like protein</fullName>
    </submittedName>
</protein>
<dbReference type="Proteomes" id="UP000093080">
    <property type="component" value="Unassembled WGS sequence"/>
</dbReference>
<dbReference type="InterPro" id="IPR047767">
    <property type="entry name" value="PSP1-like"/>
</dbReference>
<evidence type="ECO:0000313" key="4">
    <source>
        <dbReference type="Proteomes" id="UP000093080"/>
    </source>
</evidence>
<dbReference type="PATRIC" id="fig|1156395.6.peg.939"/>
<dbReference type="RefSeq" id="WP_067616832.1">
    <property type="nucleotide sequence ID" value="NZ_MAGO01000004.1"/>
</dbReference>
<evidence type="ECO:0000259" key="2">
    <source>
        <dbReference type="PROSITE" id="PS51411"/>
    </source>
</evidence>
<evidence type="ECO:0000256" key="1">
    <source>
        <dbReference type="SAM" id="MobiDB-lite"/>
    </source>
</evidence>
<accession>A0A1B9F6N4</accession>
<feature type="compositionally biased region" description="Basic residues" evidence="1">
    <location>
        <begin position="315"/>
        <end position="328"/>
    </location>
</feature>
<dbReference type="Pfam" id="PF04468">
    <property type="entry name" value="PSP1"/>
    <property type="match status" value="1"/>
</dbReference>